<accession>A0A8J2FT38</accession>
<comment type="caution">
    <text evidence="1">The sequence shown here is derived from an EMBL/GenBank/DDBJ whole genome shotgun (WGS) entry which is preliminary data.</text>
</comment>
<keyword evidence="2" id="KW-1185">Reference proteome</keyword>
<organism evidence="1 2">
    <name type="scientific">Candidatus Methylacidithermus pantelleriae</name>
    <dbReference type="NCBI Taxonomy" id="2744239"/>
    <lineage>
        <taxon>Bacteria</taxon>
        <taxon>Pseudomonadati</taxon>
        <taxon>Verrucomicrobiota</taxon>
        <taxon>Methylacidiphilae</taxon>
        <taxon>Methylacidiphilales</taxon>
        <taxon>Methylacidiphilaceae</taxon>
        <taxon>Candidatus Methylacidithermus</taxon>
    </lineage>
</organism>
<name>A0A8J2FT38_9BACT</name>
<gene>
    <name evidence="1" type="ORF">MPNT_360003</name>
</gene>
<dbReference type="Proteomes" id="UP000663859">
    <property type="component" value="Unassembled WGS sequence"/>
</dbReference>
<reference evidence="1" key="1">
    <citation type="submission" date="2021-02" db="EMBL/GenBank/DDBJ databases">
        <authorList>
            <person name="Cremers G."/>
            <person name="Picone N."/>
        </authorList>
    </citation>
    <scope>NUCLEOTIDE SEQUENCE</scope>
    <source>
        <strain evidence="1">PQ17</strain>
    </source>
</reference>
<dbReference type="AlphaFoldDB" id="A0A8J2FT38"/>
<evidence type="ECO:0000313" key="1">
    <source>
        <dbReference type="EMBL" id="CAF0700375.1"/>
    </source>
</evidence>
<sequence>MGPAEVPVLLPLALVYWANMHKQDPLQHITGSVVTQRGDLGDGVMTC</sequence>
<evidence type="ECO:0000313" key="2">
    <source>
        <dbReference type="Proteomes" id="UP000663859"/>
    </source>
</evidence>
<protein>
    <submittedName>
        <fullName evidence="1">Uncharacterized protein</fullName>
    </submittedName>
</protein>
<proteinExistence type="predicted"/>
<dbReference type="EMBL" id="CAJNOB010000030">
    <property type="protein sequence ID" value="CAF0700375.1"/>
    <property type="molecule type" value="Genomic_DNA"/>
</dbReference>